<feature type="region of interest" description="Disordered" evidence="1">
    <location>
        <begin position="1"/>
        <end position="41"/>
    </location>
</feature>
<feature type="compositionally biased region" description="Basic and acidic residues" evidence="1">
    <location>
        <begin position="1"/>
        <end position="10"/>
    </location>
</feature>
<proteinExistence type="predicted"/>
<evidence type="ECO:0000256" key="1">
    <source>
        <dbReference type="SAM" id="MobiDB-lite"/>
    </source>
</evidence>
<gene>
    <name evidence="2" type="ORF">SDC9_102566</name>
</gene>
<organism evidence="2">
    <name type="scientific">bioreactor metagenome</name>
    <dbReference type="NCBI Taxonomy" id="1076179"/>
    <lineage>
        <taxon>unclassified sequences</taxon>
        <taxon>metagenomes</taxon>
        <taxon>ecological metagenomes</taxon>
    </lineage>
</organism>
<comment type="caution">
    <text evidence="2">The sequence shown here is derived from an EMBL/GenBank/DDBJ whole genome shotgun (WGS) entry which is preliminary data.</text>
</comment>
<reference evidence="2" key="1">
    <citation type="submission" date="2019-08" db="EMBL/GenBank/DDBJ databases">
        <authorList>
            <person name="Kucharzyk K."/>
            <person name="Murdoch R.W."/>
            <person name="Higgins S."/>
            <person name="Loffler F."/>
        </authorList>
    </citation>
    <scope>NUCLEOTIDE SEQUENCE</scope>
</reference>
<accession>A0A645ARS7</accession>
<evidence type="ECO:0000313" key="2">
    <source>
        <dbReference type="EMBL" id="MPM55769.1"/>
    </source>
</evidence>
<name>A0A645ARS7_9ZZZZ</name>
<sequence>MDRLHAENIRNRSGNPGRIGFHSVSQGVEAGGRSHFRRKRQRQLRIAQRDIRRNIAAADREFDVVLQIG</sequence>
<dbReference type="AlphaFoldDB" id="A0A645ARS7"/>
<protein>
    <submittedName>
        <fullName evidence="2">Uncharacterized protein</fullName>
    </submittedName>
</protein>
<dbReference type="EMBL" id="VSSQ01015427">
    <property type="protein sequence ID" value="MPM55769.1"/>
    <property type="molecule type" value="Genomic_DNA"/>
</dbReference>